<dbReference type="InterPro" id="IPR002110">
    <property type="entry name" value="Ankyrin_rpt"/>
</dbReference>
<keyword evidence="6" id="KW-0040">ANK repeat</keyword>
<keyword evidence="2" id="KW-0677">Repeat</keyword>
<dbReference type="InterPro" id="IPR000571">
    <property type="entry name" value="Znf_CCCH"/>
</dbReference>
<dbReference type="Pfam" id="PF25512">
    <property type="entry name" value="zf-CCCH_AtC3H23"/>
    <property type="match status" value="1"/>
</dbReference>
<evidence type="ECO:0000259" key="9">
    <source>
        <dbReference type="PROSITE" id="PS50103"/>
    </source>
</evidence>
<dbReference type="Pfam" id="PF18044">
    <property type="entry name" value="zf-CCCH_4"/>
    <property type="match status" value="1"/>
</dbReference>
<proteinExistence type="predicted"/>
<dbReference type="Gene3D" id="3.30.1370.210">
    <property type="match status" value="1"/>
</dbReference>
<dbReference type="PANTHER" id="PTHR14493:SF50">
    <property type="entry name" value="RING FINGER PROTEIN UNKEMPT"/>
    <property type="match status" value="1"/>
</dbReference>
<evidence type="ECO:0000256" key="6">
    <source>
        <dbReference type="PROSITE-ProRule" id="PRU00023"/>
    </source>
</evidence>
<evidence type="ECO:0000256" key="5">
    <source>
        <dbReference type="ARBA" id="ARBA00023125"/>
    </source>
</evidence>
<evidence type="ECO:0000256" key="1">
    <source>
        <dbReference type="ARBA" id="ARBA00022723"/>
    </source>
</evidence>
<dbReference type="FunFam" id="3.30.1370.210:FF:000009">
    <property type="entry name" value="Zinc finger CCCH domain-containing protein 66"/>
    <property type="match status" value="1"/>
</dbReference>
<evidence type="ECO:0000256" key="8">
    <source>
        <dbReference type="SAM" id="MobiDB-lite"/>
    </source>
</evidence>
<dbReference type="InterPro" id="IPR057444">
    <property type="entry name" value="Znf-CCCH_AtC3H23-like"/>
</dbReference>
<dbReference type="Gene3D" id="1.25.40.20">
    <property type="entry name" value="Ankyrin repeat-containing domain"/>
    <property type="match status" value="1"/>
</dbReference>
<dbReference type="PROSITE" id="PS50297">
    <property type="entry name" value="ANK_REP_REGION"/>
    <property type="match status" value="1"/>
</dbReference>
<keyword evidence="1 7" id="KW-0479">Metal-binding</keyword>
<keyword evidence="3 7" id="KW-0863">Zinc-finger</keyword>
<accession>A0A0C9S9W3</accession>
<evidence type="ECO:0000256" key="3">
    <source>
        <dbReference type="ARBA" id="ARBA00022771"/>
    </source>
</evidence>
<dbReference type="InterPro" id="IPR036770">
    <property type="entry name" value="Ankyrin_rpt-contain_sf"/>
</dbReference>
<dbReference type="PROSITE" id="PS50103">
    <property type="entry name" value="ZF_C3H1"/>
    <property type="match status" value="1"/>
</dbReference>
<feature type="zinc finger region" description="C3H1-type" evidence="7">
    <location>
        <begin position="317"/>
        <end position="339"/>
    </location>
</feature>
<dbReference type="InterPro" id="IPR045234">
    <property type="entry name" value="Unkempt-like"/>
</dbReference>
<evidence type="ECO:0000256" key="7">
    <source>
        <dbReference type="PROSITE-ProRule" id="PRU00723"/>
    </source>
</evidence>
<dbReference type="PANTHER" id="PTHR14493">
    <property type="entry name" value="UNKEMPT FAMILY MEMBER"/>
    <property type="match status" value="1"/>
</dbReference>
<dbReference type="Pfam" id="PF12796">
    <property type="entry name" value="Ank_2"/>
    <property type="match status" value="1"/>
</dbReference>
<keyword evidence="4 7" id="KW-0862">Zinc</keyword>
<dbReference type="AlphaFoldDB" id="A0A0C9S9W3"/>
<dbReference type="PROSITE" id="PS50088">
    <property type="entry name" value="ANK_REPEAT"/>
    <property type="match status" value="1"/>
</dbReference>
<dbReference type="SUPFAM" id="SSF48403">
    <property type="entry name" value="Ankyrin repeat"/>
    <property type="match status" value="1"/>
</dbReference>
<dbReference type="InterPro" id="IPR041367">
    <property type="entry name" value="Znf-CCCH_4"/>
</dbReference>
<feature type="repeat" description="ANK" evidence="6">
    <location>
        <begin position="124"/>
        <end position="159"/>
    </location>
</feature>
<evidence type="ECO:0000256" key="2">
    <source>
        <dbReference type="ARBA" id="ARBA00022737"/>
    </source>
</evidence>
<dbReference type="SMART" id="SM00356">
    <property type="entry name" value="ZnF_C3H1"/>
    <property type="match status" value="2"/>
</dbReference>
<organism evidence="10">
    <name type="scientific">Wollemia nobilis</name>
    <dbReference type="NCBI Taxonomy" id="56998"/>
    <lineage>
        <taxon>Eukaryota</taxon>
        <taxon>Viridiplantae</taxon>
        <taxon>Streptophyta</taxon>
        <taxon>Embryophyta</taxon>
        <taxon>Tracheophyta</taxon>
        <taxon>Spermatophyta</taxon>
        <taxon>Pinopsida</taxon>
        <taxon>Pinidae</taxon>
        <taxon>Conifers II</taxon>
        <taxon>Araucariales</taxon>
        <taxon>Araucariaceae</taxon>
        <taxon>Wollemia</taxon>
    </lineage>
</organism>
<name>A0A0C9S9W3_9CONI</name>
<protein>
    <submittedName>
        <fullName evidence="10">TSA: Wollemia nobilis Ref_Wollemi_Transcript_5835_3235 transcribed RNA sequence</fullName>
    </submittedName>
</protein>
<evidence type="ECO:0000256" key="4">
    <source>
        <dbReference type="ARBA" id="ARBA00022833"/>
    </source>
</evidence>
<feature type="region of interest" description="Disordered" evidence="8">
    <location>
        <begin position="1"/>
        <end position="22"/>
    </location>
</feature>
<dbReference type="GO" id="GO:0010468">
    <property type="term" value="P:regulation of gene expression"/>
    <property type="evidence" value="ECO:0007669"/>
    <property type="project" value="UniProtKB-ARBA"/>
</dbReference>
<dbReference type="GO" id="GO:0003677">
    <property type="term" value="F:DNA binding"/>
    <property type="evidence" value="ECO:0007669"/>
    <property type="project" value="UniProtKB-KW"/>
</dbReference>
<dbReference type="EMBL" id="GCHU01005797">
    <property type="protein sequence ID" value="JAG88728.1"/>
    <property type="molecule type" value="Transcribed_RNA"/>
</dbReference>
<keyword evidence="5" id="KW-0238">DNA-binding</keyword>
<dbReference type="GO" id="GO:0008270">
    <property type="term" value="F:zinc ion binding"/>
    <property type="evidence" value="ECO:0007669"/>
    <property type="project" value="UniProtKB-KW"/>
</dbReference>
<reference evidence="10" key="1">
    <citation type="submission" date="2015-02" db="EMBL/GenBank/DDBJ databases">
        <title>A transcriptome of Wollemia nobilis - a relic of Gondwana.</title>
        <authorList>
            <person name="Chia J.Y."/>
            <person name="Leong Y.S."/>
            <person name="Abdul Karim S."/>
            <person name="Wan Azmi N."/>
            <person name="Hercus R."/>
            <person name="Croft L."/>
        </authorList>
    </citation>
    <scope>NUCLEOTIDE SEQUENCE</scope>
    <source>
        <strain evidence="10">MaeBrown</strain>
        <tissue evidence="10">Leaf</tissue>
    </source>
</reference>
<sequence length="845" mass="92296">MCGGPEHPKPSGGCETGTITPPENVNNSTWVDKLKNVENVYASLLELAANNDLIGLKQMLKDDVLKIEEASFWYGRKHGCNQMVLEQRTPAMIAALFGSLDVLKYILSIYSTYGLNINHTCGSDNSTALHCAVAGGSVDAIDTVKLLIQSGADVNSLDAFGRRPADLIMLAPKLHHARSVLRELSGTVSKSTFCLSEFVCQEDINSQVGNSNKLEYVSPLSSSPETLYISSPSASPNFIELPKAFCDNNEKKEYPIDPSLPDIKNSIYSTDEFRMFSFKVRPCSRAYSHDWTECPFVHPGENARRRDPRRFHYSCVPCPEFRKGACRRGDACEYAHGVFESWLHPAQYRTRLCKDGTSCARRVCFFAHKPEELRPLYVSTGSAVSSPKTSASIDMAAAMTSLVPGSPSSVLMMSSFSPSNSPQSNLFTPPMSPSSPSANKACHSTLGVWSQSSLPTLHLSSGSCQASRLRAALSARDLPLNDETVDLGNDGQIVNEVLPLSNQVRMNAALGALSGDGGRLSRSGKYRSPYANSVTPTTLEDLFASEMSLPGVAEVEPSVQQPGNQVQSNKAMQGHLQFQNQKQLSAASQTLPWVTTQVHQLAVDPQSPGRSFVQSSVLPSSYSLASLGRMSSLNEDLECENTNGALLSPVMSSPRNPRVAPFSNRERGSYGGNDLGAHVLPTISDWGLPMGKLDWGDGKLDWGVHSDELSKFRKSASFNYRNTNELDPPWNQYPVKGSQTDAMHDDNHNYAAEIPNNGNVNETDYVVQNEALSKFRKSASFGYRSTSELDSSWNKLLGKGALSDGIHDDNLDYSVETSNSGNVKDTNHAVLASWIDRMHLDQKLF</sequence>
<feature type="domain" description="C3H1-type" evidence="9">
    <location>
        <begin position="317"/>
        <end position="339"/>
    </location>
</feature>
<evidence type="ECO:0000313" key="10">
    <source>
        <dbReference type="EMBL" id="JAG88728.1"/>
    </source>
</evidence>
<dbReference type="SMART" id="SM00248">
    <property type="entry name" value="ANK"/>
    <property type="match status" value="2"/>
</dbReference>